<reference evidence="1" key="1">
    <citation type="journal article" date="2014" name="Front. Microbiol.">
        <title>High frequency of phylogenetically diverse reductive dehalogenase-homologous genes in deep subseafloor sedimentary metagenomes.</title>
        <authorList>
            <person name="Kawai M."/>
            <person name="Futagami T."/>
            <person name="Toyoda A."/>
            <person name="Takaki Y."/>
            <person name="Nishi S."/>
            <person name="Hori S."/>
            <person name="Arai W."/>
            <person name="Tsubouchi T."/>
            <person name="Morono Y."/>
            <person name="Uchiyama I."/>
            <person name="Ito T."/>
            <person name="Fujiyama A."/>
            <person name="Inagaki F."/>
            <person name="Takami H."/>
        </authorList>
    </citation>
    <scope>NUCLEOTIDE SEQUENCE</scope>
    <source>
        <strain evidence="1">Expedition CK06-06</strain>
    </source>
</reference>
<accession>X0Z1F5</accession>
<protein>
    <recommendedName>
        <fullName evidence="2">HEAT repeat domain-containing protein</fullName>
    </recommendedName>
</protein>
<gene>
    <name evidence="1" type="ORF">S01H4_04259</name>
</gene>
<evidence type="ECO:0000313" key="1">
    <source>
        <dbReference type="EMBL" id="GAG62794.1"/>
    </source>
</evidence>
<dbReference type="EMBL" id="BART01001126">
    <property type="protein sequence ID" value="GAG62794.1"/>
    <property type="molecule type" value="Genomic_DNA"/>
</dbReference>
<evidence type="ECO:0008006" key="2">
    <source>
        <dbReference type="Google" id="ProtNLM"/>
    </source>
</evidence>
<proteinExistence type="predicted"/>
<dbReference type="Gene3D" id="1.25.10.10">
    <property type="entry name" value="Leucine-rich Repeat Variant"/>
    <property type="match status" value="1"/>
</dbReference>
<name>X0Z1F5_9ZZZZ</name>
<comment type="caution">
    <text evidence="1">The sequence shown here is derived from an EMBL/GenBank/DDBJ whole genome shotgun (WGS) entry which is preliminary data.</text>
</comment>
<dbReference type="InterPro" id="IPR016024">
    <property type="entry name" value="ARM-type_fold"/>
</dbReference>
<dbReference type="InterPro" id="IPR011989">
    <property type="entry name" value="ARM-like"/>
</dbReference>
<dbReference type="Pfam" id="PF13646">
    <property type="entry name" value="HEAT_2"/>
    <property type="match status" value="1"/>
</dbReference>
<sequence length="189" mass="22630">MSYLRDNKIWEEEEDLNWDVIEISKVDDKIIRYLLDNLKLDKSDLSDNFFIAFESLLKIGKKTENVLDSYIRETNEIHNFKIDVFNFMLDFIKSNKIEYLLVPHLYDPDFITRARTIFKIEQAGDKKYLKFILPLLNDPDDSVRWAVLRFLDTFDMMKNPLVCKELKCFIEKESNPIIKEKGKEIFKKT</sequence>
<dbReference type="AlphaFoldDB" id="X0Z1F5"/>
<dbReference type="SUPFAM" id="SSF48371">
    <property type="entry name" value="ARM repeat"/>
    <property type="match status" value="1"/>
</dbReference>
<organism evidence="1">
    <name type="scientific">marine sediment metagenome</name>
    <dbReference type="NCBI Taxonomy" id="412755"/>
    <lineage>
        <taxon>unclassified sequences</taxon>
        <taxon>metagenomes</taxon>
        <taxon>ecological metagenomes</taxon>
    </lineage>
</organism>